<keyword evidence="2" id="KW-0808">Transferase</keyword>
<accession>A0A2R6QZJ7</accession>
<dbReference type="EMBL" id="NKQK01000011">
    <property type="protein sequence ID" value="PSS17820.1"/>
    <property type="molecule type" value="Genomic_DNA"/>
</dbReference>
<sequence length="203" mass="22836">MHGIAEKIRIMNENNVRLIQHLTTNNPPPPPTMPVLDVERSCRPQRSGDDESQSHRKSRSSSRTPKVEGEEAKKGEGHLAEATRRPYAEINPLPRRSEIWMPKLTPLIPGSARSWFRKLSPGIIDSFGDLSRLFVVNFMSCRFNQVVLEVEDPSDEVVIMAMMEGLRLGPLFDSLSKNVPKTMSTLQSKADKYIAAEELAEAK</sequence>
<name>A0A2R6QZJ7_ACTCC</name>
<dbReference type="OrthoDB" id="1752139at2759"/>
<keyword evidence="2" id="KW-0418">Kinase</keyword>
<dbReference type="Proteomes" id="UP000241394">
    <property type="component" value="Chromosome LG11"/>
</dbReference>
<proteinExistence type="predicted"/>
<comment type="caution">
    <text evidence="2">The sequence shown here is derived from an EMBL/GenBank/DDBJ whole genome shotgun (WGS) entry which is preliminary data.</text>
</comment>
<feature type="compositionally biased region" description="Basic and acidic residues" evidence="1">
    <location>
        <begin position="65"/>
        <end position="87"/>
    </location>
</feature>
<keyword evidence="3" id="KW-1185">Reference proteome</keyword>
<evidence type="ECO:0000313" key="3">
    <source>
        <dbReference type="Proteomes" id="UP000241394"/>
    </source>
</evidence>
<dbReference type="GO" id="GO:0016301">
    <property type="term" value="F:kinase activity"/>
    <property type="evidence" value="ECO:0007669"/>
    <property type="project" value="UniProtKB-KW"/>
</dbReference>
<reference evidence="3" key="2">
    <citation type="journal article" date="2018" name="BMC Genomics">
        <title>A manually annotated Actinidia chinensis var. chinensis (kiwifruit) genome highlights the challenges associated with draft genomes and gene prediction in plants.</title>
        <authorList>
            <person name="Pilkington S.M."/>
            <person name="Crowhurst R."/>
            <person name="Hilario E."/>
            <person name="Nardozza S."/>
            <person name="Fraser L."/>
            <person name="Peng Y."/>
            <person name="Gunaseelan K."/>
            <person name="Simpson R."/>
            <person name="Tahir J."/>
            <person name="Deroles S.C."/>
            <person name="Templeton K."/>
            <person name="Luo Z."/>
            <person name="Davy M."/>
            <person name="Cheng C."/>
            <person name="McNeilage M."/>
            <person name="Scaglione D."/>
            <person name="Liu Y."/>
            <person name="Zhang Q."/>
            <person name="Datson P."/>
            <person name="De Silva N."/>
            <person name="Gardiner S.E."/>
            <person name="Bassett H."/>
            <person name="Chagne D."/>
            <person name="McCallum J."/>
            <person name="Dzierzon H."/>
            <person name="Deng C."/>
            <person name="Wang Y.Y."/>
            <person name="Barron L."/>
            <person name="Manako K."/>
            <person name="Bowen J."/>
            <person name="Foster T.M."/>
            <person name="Erridge Z.A."/>
            <person name="Tiffin H."/>
            <person name="Waite C.N."/>
            <person name="Davies K.M."/>
            <person name="Grierson E.P."/>
            <person name="Laing W.A."/>
            <person name="Kirk R."/>
            <person name="Chen X."/>
            <person name="Wood M."/>
            <person name="Montefiori M."/>
            <person name="Brummell D.A."/>
            <person name="Schwinn K.E."/>
            <person name="Catanach A."/>
            <person name="Fullerton C."/>
            <person name="Li D."/>
            <person name="Meiyalaghan S."/>
            <person name="Nieuwenhuizen N."/>
            <person name="Read N."/>
            <person name="Prakash R."/>
            <person name="Hunter D."/>
            <person name="Zhang H."/>
            <person name="McKenzie M."/>
            <person name="Knabel M."/>
            <person name="Harris A."/>
            <person name="Allan A.C."/>
            <person name="Gleave A."/>
            <person name="Chen A."/>
            <person name="Janssen B.J."/>
            <person name="Plunkett B."/>
            <person name="Ampomah-Dwamena C."/>
            <person name="Voogd C."/>
            <person name="Leif D."/>
            <person name="Lafferty D."/>
            <person name="Souleyre E.J.F."/>
            <person name="Varkonyi-Gasic E."/>
            <person name="Gambi F."/>
            <person name="Hanley J."/>
            <person name="Yao J.L."/>
            <person name="Cheung J."/>
            <person name="David K.M."/>
            <person name="Warren B."/>
            <person name="Marsh K."/>
            <person name="Snowden K.C."/>
            <person name="Lin-Wang K."/>
            <person name="Brian L."/>
            <person name="Martinez-Sanchez M."/>
            <person name="Wang M."/>
            <person name="Ileperuma N."/>
            <person name="Macnee N."/>
            <person name="Campin R."/>
            <person name="McAtee P."/>
            <person name="Drummond R.S.M."/>
            <person name="Espley R.V."/>
            <person name="Ireland H.S."/>
            <person name="Wu R."/>
            <person name="Atkinson R.G."/>
            <person name="Karunairetnam S."/>
            <person name="Bulley S."/>
            <person name="Chunkath S."/>
            <person name="Hanley Z."/>
            <person name="Storey R."/>
            <person name="Thrimawithana A.H."/>
            <person name="Thomson S."/>
            <person name="David C."/>
            <person name="Testolin R."/>
            <person name="Huang H."/>
            <person name="Hellens R.P."/>
            <person name="Schaffer R.J."/>
        </authorList>
    </citation>
    <scope>NUCLEOTIDE SEQUENCE [LARGE SCALE GENOMIC DNA]</scope>
    <source>
        <strain evidence="3">cv. Red5</strain>
    </source>
</reference>
<protein>
    <submittedName>
        <fullName evidence="2">Brassinosteroid LRR receptor kinase</fullName>
    </submittedName>
</protein>
<organism evidence="2 3">
    <name type="scientific">Actinidia chinensis var. chinensis</name>
    <name type="common">Chinese soft-hair kiwi</name>
    <dbReference type="NCBI Taxonomy" id="1590841"/>
    <lineage>
        <taxon>Eukaryota</taxon>
        <taxon>Viridiplantae</taxon>
        <taxon>Streptophyta</taxon>
        <taxon>Embryophyta</taxon>
        <taxon>Tracheophyta</taxon>
        <taxon>Spermatophyta</taxon>
        <taxon>Magnoliopsida</taxon>
        <taxon>eudicotyledons</taxon>
        <taxon>Gunneridae</taxon>
        <taxon>Pentapetalae</taxon>
        <taxon>asterids</taxon>
        <taxon>Ericales</taxon>
        <taxon>Actinidiaceae</taxon>
        <taxon>Actinidia</taxon>
    </lineage>
</organism>
<gene>
    <name evidence="2" type="ORF">CEY00_Acc12511</name>
</gene>
<reference evidence="2 3" key="1">
    <citation type="submission" date="2017-07" db="EMBL/GenBank/DDBJ databases">
        <title>An improved, manually edited Actinidia chinensis var. chinensis (kiwifruit) genome highlights the challenges associated with draft genomes and gene prediction in plants.</title>
        <authorList>
            <person name="Pilkington S."/>
            <person name="Crowhurst R."/>
            <person name="Hilario E."/>
            <person name="Nardozza S."/>
            <person name="Fraser L."/>
            <person name="Peng Y."/>
            <person name="Gunaseelan K."/>
            <person name="Simpson R."/>
            <person name="Tahir J."/>
            <person name="Deroles S."/>
            <person name="Templeton K."/>
            <person name="Luo Z."/>
            <person name="Davy M."/>
            <person name="Cheng C."/>
            <person name="Mcneilage M."/>
            <person name="Scaglione D."/>
            <person name="Liu Y."/>
            <person name="Zhang Q."/>
            <person name="Datson P."/>
            <person name="De Silva N."/>
            <person name="Gardiner S."/>
            <person name="Bassett H."/>
            <person name="Chagne D."/>
            <person name="Mccallum J."/>
            <person name="Dzierzon H."/>
            <person name="Deng C."/>
            <person name="Wang Y.-Y."/>
            <person name="Barron N."/>
            <person name="Manako K."/>
            <person name="Bowen J."/>
            <person name="Foster T."/>
            <person name="Erridge Z."/>
            <person name="Tiffin H."/>
            <person name="Waite C."/>
            <person name="Davies K."/>
            <person name="Grierson E."/>
            <person name="Laing W."/>
            <person name="Kirk R."/>
            <person name="Chen X."/>
            <person name="Wood M."/>
            <person name="Montefiori M."/>
            <person name="Brummell D."/>
            <person name="Schwinn K."/>
            <person name="Catanach A."/>
            <person name="Fullerton C."/>
            <person name="Li D."/>
            <person name="Meiyalaghan S."/>
            <person name="Nieuwenhuizen N."/>
            <person name="Read N."/>
            <person name="Prakash R."/>
            <person name="Hunter D."/>
            <person name="Zhang H."/>
            <person name="Mckenzie M."/>
            <person name="Knabel M."/>
            <person name="Harris A."/>
            <person name="Allan A."/>
            <person name="Chen A."/>
            <person name="Janssen B."/>
            <person name="Plunkett B."/>
            <person name="Dwamena C."/>
            <person name="Voogd C."/>
            <person name="Leif D."/>
            <person name="Lafferty D."/>
            <person name="Souleyre E."/>
            <person name="Varkonyi-Gasic E."/>
            <person name="Gambi F."/>
            <person name="Hanley J."/>
            <person name="Yao J.-L."/>
            <person name="Cheung J."/>
            <person name="David K."/>
            <person name="Warren B."/>
            <person name="Marsh K."/>
            <person name="Snowden K."/>
            <person name="Lin-Wang K."/>
            <person name="Brian L."/>
            <person name="Martinez-Sanchez M."/>
            <person name="Wang M."/>
            <person name="Ileperuma N."/>
            <person name="Macnee N."/>
            <person name="Campin R."/>
            <person name="Mcatee P."/>
            <person name="Drummond R."/>
            <person name="Espley R."/>
            <person name="Ireland H."/>
            <person name="Wu R."/>
            <person name="Atkinson R."/>
            <person name="Karunairetnam S."/>
            <person name="Bulley S."/>
            <person name="Chunkath S."/>
            <person name="Hanley Z."/>
            <person name="Storey R."/>
            <person name="Thrimawithana A."/>
            <person name="Thomson S."/>
            <person name="David C."/>
            <person name="Testolin R."/>
        </authorList>
    </citation>
    <scope>NUCLEOTIDE SEQUENCE [LARGE SCALE GENOMIC DNA]</scope>
    <source>
        <strain evidence="3">cv. Red5</strain>
        <tissue evidence="2">Young leaf</tissue>
    </source>
</reference>
<evidence type="ECO:0000256" key="1">
    <source>
        <dbReference type="SAM" id="MobiDB-lite"/>
    </source>
</evidence>
<keyword evidence="2" id="KW-0675">Receptor</keyword>
<dbReference type="Gramene" id="PSS17820">
    <property type="protein sequence ID" value="PSS17820"/>
    <property type="gene ID" value="CEY00_Acc12511"/>
</dbReference>
<feature type="region of interest" description="Disordered" evidence="1">
    <location>
        <begin position="21"/>
        <end position="88"/>
    </location>
</feature>
<dbReference type="AlphaFoldDB" id="A0A2R6QZJ7"/>
<dbReference type="InParanoid" id="A0A2R6QZJ7"/>
<feature type="compositionally biased region" description="Basic and acidic residues" evidence="1">
    <location>
        <begin position="37"/>
        <end position="54"/>
    </location>
</feature>
<evidence type="ECO:0000313" key="2">
    <source>
        <dbReference type="EMBL" id="PSS17820.1"/>
    </source>
</evidence>